<dbReference type="EMBL" id="JANPWB010000004">
    <property type="protein sequence ID" value="KAJ1195218.1"/>
    <property type="molecule type" value="Genomic_DNA"/>
</dbReference>
<feature type="compositionally biased region" description="Basic and acidic residues" evidence="4">
    <location>
        <begin position="27"/>
        <end position="42"/>
    </location>
</feature>
<feature type="compositionally biased region" description="Basic and acidic residues" evidence="4">
    <location>
        <begin position="1467"/>
        <end position="1477"/>
    </location>
</feature>
<dbReference type="Gene3D" id="2.130.10.10">
    <property type="entry name" value="YVTN repeat-like/Quinoprotein amine dehydrogenase"/>
    <property type="match status" value="2"/>
</dbReference>
<keyword evidence="3" id="KW-0175">Coiled coil</keyword>
<feature type="region of interest" description="Disordered" evidence="4">
    <location>
        <begin position="1336"/>
        <end position="1388"/>
    </location>
</feature>
<feature type="region of interest" description="Disordered" evidence="4">
    <location>
        <begin position="1043"/>
        <end position="1126"/>
    </location>
</feature>
<dbReference type="PANTHER" id="PTHR45532">
    <property type="entry name" value="WD REPEAT-CONTAINING PROTEIN 97"/>
    <property type="match status" value="1"/>
</dbReference>
<dbReference type="SUPFAM" id="SSF50998">
    <property type="entry name" value="Quinoprotein alcohol dehydrogenase-like"/>
    <property type="match status" value="1"/>
</dbReference>
<feature type="compositionally biased region" description="Pro residues" evidence="4">
    <location>
        <begin position="1109"/>
        <end position="1125"/>
    </location>
</feature>
<keyword evidence="1" id="KW-0677">Repeat</keyword>
<dbReference type="PANTHER" id="PTHR45532:SF1">
    <property type="entry name" value="WD REPEAT-CONTAINING PROTEIN 97"/>
    <property type="match status" value="1"/>
</dbReference>
<dbReference type="InterPro" id="IPR001680">
    <property type="entry name" value="WD40_rpt"/>
</dbReference>
<dbReference type="SUPFAM" id="SSF50978">
    <property type="entry name" value="WD40 repeat-like"/>
    <property type="match status" value="2"/>
</dbReference>
<feature type="compositionally biased region" description="Low complexity" evidence="4">
    <location>
        <begin position="1453"/>
        <end position="1466"/>
    </location>
</feature>
<feature type="coiled-coil region" evidence="3">
    <location>
        <begin position="1001"/>
        <end position="1031"/>
    </location>
</feature>
<accession>A0AAV7V5C1</accession>
<comment type="caution">
    <text evidence="5">The sequence shown here is derived from an EMBL/GenBank/DDBJ whole genome shotgun (WGS) entry which is preliminary data.</text>
</comment>
<sequence length="1647" mass="185571">MLSCPGPLGGPSVPVRPLPPSARRPRSPRDGRGRIRTEEERSGGQSDAFYEDQWETSDCRGSAMSTNTYCCSTTTSRLTNVQESPQEKAKRLWAMLRNGITSAVIKVKKSDLKSLQITHGLEHQRHVIFKDRVLQVIYSHQRKGFVSLDATGMIHLHQQDGRITNSFQPNGPLTGLLHVSRVNQYVAWYSDTLKVLSTDFAVISTIQTSHEICCATYNQQRNEVVTGGTAYIAIWHFRVGFRQMVCQKVMSQGFNECDVVSMVVLERTLLQSQKCFAVCDNSVAVFNLSDGALITFRRALHLRPITGIVYSDAAKLLVTSSGTSIKVWDENWNIRTIFVGHTGPVTALALHHVGTLFFSASLDGTIRTWDLETADQVDEVQVKEDVLGLVVHGEGHNLVSYSSFSMDQWQVKHLYDLFAIVGSQVTEITTVDLSQKGSFPIRALCICKDSALRLLSVDTANVICTLLLDKPTQVAAVDYCLPLETLFVLTDHGHLLKVNTLTNPMSVVKQLPPTSASPRFSCLKVYSFIMDYNEAFSYWTKVVEQKGERRPRSRIQLSLSLKEKNRYLLIVGCDDGTLRVLEWYSWQTQCQVKAHNFGRVTGIISSPQNDYIISAGSDLTIKVWRVFPYADESLSLENTFYCSYPVVHMCTMASLLIVAFQDPSTATYSIVQYNLHSMSRADHRPGDDPHDDITGLCCCPRLKIFASSSRDGSVKIWNHENQLVRHINLSAVPESLAFGGNQVDLLVGIQRHIYRIDLAKNLPILYQVKLACIEVRLPVPDPPVPIPEISLQTLPRDSQKRLVDPHSAIMRSQVSLLQNTEEEGVNAEEKETYASFAARDQELLLIQEGKLHSSKKPKRTKATEKAAFERYLRLFYSDRPRIKIPKVDPFDIDDLLRPPPSPPNENPYNPVKVKGFFPDPLEALNQCLISQMYQVGGKNEKLPIPPYGFIPNSVLVRLLWPQQMLQEQFVMEEKMHRELVLPELQAKLEKESDLWEGFMLDHENDRELHRLQEKEEKLENKEERKRALMKMIDSVPVKENLSSLLPPVLSPKPEELPTPSSPEEKVDRTKMKGTRPVHSRIPRPPDFKVSLPPLPSKQPSSTVEIKAESPPPPPPSPTLPPPSPTPGFILQFQHKDWFQVLFPDFGPETFSKTITVAEFVSQLLQGLKLVNFPMKVGIIDAILLLHEQEGFPNVREVHDALISALNLEIPLNLQVQDQRNFILATLGALKTLDCNSKELALELMTFFQQATLELRTPLMALFEELGLQDRKGHFYKEMDSWETWKDTDGSKSSLKDFCNRWLDEWMEKLQAHVARILQSLPQKPQRVRAGRRLLPRKKGRVPKVQTQGTPLTGTISQFPDSHKIQAQGTSPTGTISQFPDSQKIQTQGTPLTGTISQFLDSQKIQTQDTALTGTISQFSDSHKIQTQDMSLTGTISPFPDNHKDHDTKPEPESTPLEESSSSQPLQSRKDKTSKLDVRPAGQPDPCLDLSPMEAINYFCEVQNQNELQALRLEHEPNTEDGKDTVVALPPIDRRDAILRLGETHSMFRTRKSEHFYLPPIPQQNLLSGFGRYINLPVKKINLNPFPSVLDLHFAPGLIASLSQMTHRYFFLEHSILPGYTAGGHMGPAAKLRQRYSSTATCPVPPHT</sequence>
<organism evidence="5 6">
    <name type="scientific">Pleurodeles waltl</name>
    <name type="common">Iberian ribbed newt</name>
    <dbReference type="NCBI Taxonomy" id="8319"/>
    <lineage>
        <taxon>Eukaryota</taxon>
        <taxon>Metazoa</taxon>
        <taxon>Chordata</taxon>
        <taxon>Craniata</taxon>
        <taxon>Vertebrata</taxon>
        <taxon>Euteleostomi</taxon>
        <taxon>Amphibia</taxon>
        <taxon>Batrachia</taxon>
        <taxon>Caudata</taxon>
        <taxon>Salamandroidea</taxon>
        <taxon>Salamandridae</taxon>
        <taxon>Pleurodelinae</taxon>
        <taxon>Pleurodeles</taxon>
    </lineage>
</organism>
<evidence type="ECO:0000313" key="5">
    <source>
        <dbReference type="EMBL" id="KAJ1195218.1"/>
    </source>
</evidence>
<dbReference type="InterPro" id="IPR036322">
    <property type="entry name" value="WD40_repeat_dom_sf"/>
</dbReference>
<evidence type="ECO:0000256" key="2">
    <source>
        <dbReference type="PROSITE-ProRule" id="PRU00221"/>
    </source>
</evidence>
<keyword evidence="6" id="KW-1185">Reference proteome</keyword>
<dbReference type="SMART" id="SM00320">
    <property type="entry name" value="WD40"/>
    <property type="match status" value="6"/>
</dbReference>
<dbReference type="PROSITE" id="PS50294">
    <property type="entry name" value="WD_REPEATS_REGION"/>
    <property type="match status" value="1"/>
</dbReference>
<feature type="compositionally biased region" description="Basic and acidic residues" evidence="4">
    <location>
        <begin position="1440"/>
        <end position="1451"/>
    </location>
</feature>
<evidence type="ECO:0000313" key="6">
    <source>
        <dbReference type="Proteomes" id="UP001066276"/>
    </source>
</evidence>
<feature type="repeat" description="WD" evidence="2">
    <location>
        <begin position="338"/>
        <end position="379"/>
    </location>
</feature>
<dbReference type="InterPro" id="IPR015943">
    <property type="entry name" value="WD40/YVTN_repeat-like_dom_sf"/>
</dbReference>
<evidence type="ECO:0008006" key="7">
    <source>
        <dbReference type="Google" id="ProtNLM"/>
    </source>
</evidence>
<feature type="region of interest" description="Disordered" evidence="4">
    <location>
        <begin position="1431"/>
        <end position="1486"/>
    </location>
</feature>
<protein>
    <recommendedName>
        <fullName evidence="7">WD repeat-containing protein 97</fullName>
    </recommendedName>
</protein>
<gene>
    <name evidence="5" type="ORF">NDU88_004499</name>
</gene>
<reference evidence="5" key="1">
    <citation type="journal article" date="2022" name="bioRxiv">
        <title>Sequencing and chromosome-scale assembly of the giantPleurodeles waltlgenome.</title>
        <authorList>
            <person name="Brown T."/>
            <person name="Elewa A."/>
            <person name="Iarovenko S."/>
            <person name="Subramanian E."/>
            <person name="Araus A.J."/>
            <person name="Petzold A."/>
            <person name="Susuki M."/>
            <person name="Suzuki K.-i.T."/>
            <person name="Hayashi T."/>
            <person name="Toyoda A."/>
            <person name="Oliveira C."/>
            <person name="Osipova E."/>
            <person name="Leigh N.D."/>
            <person name="Simon A."/>
            <person name="Yun M.H."/>
        </authorList>
    </citation>
    <scope>NUCLEOTIDE SEQUENCE</scope>
    <source>
        <strain evidence="5">20211129_DDA</strain>
        <tissue evidence="5">Liver</tissue>
    </source>
</reference>
<dbReference type="Pfam" id="PF00400">
    <property type="entry name" value="WD40"/>
    <property type="match status" value="3"/>
</dbReference>
<evidence type="ECO:0000256" key="3">
    <source>
        <dbReference type="SAM" id="Coils"/>
    </source>
</evidence>
<evidence type="ECO:0000256" key="4">
    <source>
        <dbReference type="SAM" id="MobiDB-lite"/>
    </source>
</evidence>
<feature type="compositionally biased region" description="Polar residues" evidence="4">
    <location>
        <begin position="1344"/>
        <end position="1388"/>
    </location>
</feature>
<evidence type="ECO:0000256" key="1">
    <source>
        <dbReference type="ARBA" id="ARBA00022737"/>
    </source>
</evidence>
<dbReference type="InterPro" id="IPR011047">
    <property type="entry name" value="Quinoprotein_ADH-like_sf"/>
</dbReference>
<keyword evidence="2" id="KW-0853">WD repeat</keyword>
<name>A0AAV7V5C1_PLEWA</name>
<dbReference type="Proteomes" id="UP001066276">
    <property type="component" value="Chromosome 2_2"/>
</dbReference>
<feature type="compositionally biased region" description="Basic residues" evidence="4">
    <location>
        <begin position="1071"/>
        <end position="1081"/>
    </location>
</feature>
<proteinExistence type="predicted"/>
<feature type="region of interest" description="Disordered" evidence="4">
    <location>
        <begin position="1"/>
        <end position="50"/>
    </location>
</feature>
<feature type="repeat" description="WD" evidence="2">
    <location>
        <begin position="600"/>
        <end position="626"/>
    </location>
</feature>
<dbReference type="PROSITE" id="PS50082">
    <property type="entry name" value="WD_REPEATS_2"/>
    <property type="match status" value="2"/>
</dbReference>